<keyword evidence="3" id="KW-0134">Cell wall</keyword>
<feature type="compositionally biased region" description="Pro residues" evidence="8">
    <location>
        <begin position="90"/>
        <end position="101"/>
    </location>
</feature>
<evidence type="ECO:0000256" key="2">
    <source>
        <dbReference type="ARBA" id="ARBA00008773"/>
    </source>
</evidence>
<evidence type="ECO:0000256" key="1">
    <source>
        <dbReference type="ARBA" id="ARBA00004191"/>
    </source>
</evidence>
<dbReference type="InterPro" id="IPR017853">
    <property type="entry name" value="GH"/>
</dbReference>
<keyword evidence="6" id="KW-0378">Hydrolase</keyword>
<evidence type="ECO:0000256" key="8">
    <source>
        <dbReference type="SAM" id="MobiDB-lite"/>
    </source>
</evidence>
<evidence type="ECO:0000313" key="10">
    <source>
        <dbReference type="EMBL" id="EPE36008.1"/>
    </source>
</evidence>
<evidence type="ECO:0000256" key="4">
    <source>
        <dbReference type="ARBA" id="ARBA00022525"/>
    </source>
</evidence>
<dbReference type="GO" id="GO:0009277">
    <property type="term" value="C:fungal-type cell wall"/>
    <property type="evidence" value="ECO:0007669"/>
    <property type="project" value="TreeGrafter"/>
</dbReference>
<name>S3ECH4_GLAL2</name>
<feature type="compositionally biased region" description="Low complexity" evidence="8">
    <location>
        <begin position="73"/>
        <end position="89"/>
    </location>
</feature>
<dbReference type="GO" id="GO:0042973">
    <property type="term" value="F:glucan endo-1,3-beta-D-glucosidase activity"/>
    <property type="evidence" value="ECO:0007669"/>
    <property type="project" value="TreeGrafter"/>
</dbReference>
<dbReference type="SUPFAM" id="SSF51445">
    <property type="entry name" value="(Trans)glycosidases"/>
    <property type="match status" value="1"/>
</dbReference>
<reference evidence="10 11" key="1">
    <citation type="journal article" date="2013" name="BMC Genomics">
        <title>Genomics-driven discovery of the pneumocandin biosynthetic gene cluster in the fungus Glarea lozoyensis.</title>
        <authorList>
            <person name="Chen L."/>
            <person name="Yue Q."/>
            <person name="Zhang X."/>
            <person name="Xiang M."/>
            <person name="Wang C."/>
            <person name="Li S."/>
            <person name="Che Y."/>
            <person name="Ortiz-Lopez F.J."/>
            <person name="Bills G.F."/>
            <person name="Liu X."/>
            <person name="An Z."/>
        </authorList>
    </citation>
    <scope>NUCLEOTIDE SEQUENCE [LARGE SCALE GENOMIC DNA]</scope>
    <source>
        <strain evidence="11">ATCC 20868 / MF5171</strain>
    </source>
</reference>
<dbReference type="OMA" id="KRTMITE"/>
<evidence type="ECO:0000256" key="5">
    <source>
        <dbReference type="ARBA" id="ARBA00022729"/>
    </source>
</evidence>
<dbReference type="AlphaFoldDB" id="S3ECH4"/>
<dbReference type="KEGG" id="glz:GLAREA_05346"/>
<evidence type="ECO:0000256" key="6">
    <source>
        <dbReference type="ARBA" id="ARBA00022801"/>
    </source>
</evidence>
<keyword evidence="11" id="KW-1185">Reference proteome</keyword>
<comment type="subcellular location">
    <subcellularLocation>
        <location evidence="1">Secreted</location>
        <location evidence="1">Cell wall</location>
    </subcellularLocation>
</comment>
<dbReference type="HOGENOM" id="CLU_027285_1_1_1"/>
<keyword evidence="5 9" id="KW-0732">Signal</keyword>
<evidence type="ECO:0000256" key="9">
    <source>
        <dbReference type="SAM" id="SignalP"/>
    </source>
</evidence>
<keyword evidence="10" id="KW-0326">Glycosidase</keyword>
<feature type="chain" id="PRO_5004508859" evidence="9">
    <location>
        <begin position="20"/>
        <end position="404"/>
    </location>
</feature>
<evidence type="ECO:0000256" key="3">
    <source>
        <dbReference type="ARBA" id="ARBA00022512"/>
    </source>
</evidence>
<dbReference type="GeneID" id="19464400"/>
<proteinExistence type="inferred from homology"/>
<dbReference type="EMBL" id="KE145353">
    <property type="protein sequence ID" value="EPE36008.1"/>
    <property type="molecule type" value="Genomic_DNA"/>
</dbReference>
<dbReference type="STRING" id="1116229.S3ECH4"/>
<protein>
    <submittedName>
        <fullName evidence="10">(Trans)glycosidase</fullName>
    </submittedName>
</protein>
<dbReference type="PANTHER" id="PTHR16631">
    <property type="entry name" value="GLUCAN 1,3-BETA-GLUCOSIDASE"/>
    <property type="match status" value="1"/>
</dbReference>
<dbReference type="InterPro" id="IPR000490">
    <property type="entry name" value="Glyco_hydro_17"/>
</dbReference>
<dbReference type="GO" id="GO:0009986">
    <property type="term" value="C:cell surface"/>
    <property type="evidence" value="ECO:0007669"/>
    <property type="project" value="TreeGrafter"/>
</dbReference>
<dbReference type="Proteomes" id="UP000016922">
    <property type="component" value="Unassembled WGS sequence"/>
</dbReference>
<dbReference type="GO" id="GO:0071555">
    <property type="term" value="P:cell wall organization"/>
    <property type="evidence" value="ECO:0007669"/>
    <property type="project" value="TreeGrafter"/>
</dbReference>
<feature type="region of interest" description="Disordered" evidence="8">
    <location>
        <begin position="60"/>
        <end position="149"/>
    </location>
</feature>
<keyword evidence="4" id="KW-0964">Secreted</keyword>
<sequence>MKTTSFAIATVSLLQLASAQPYRGRHMHQHYKKDEVTWVTVAAQPADVVRVYVDAAGNPTATVTGDGNPTPAPAAQNNNQGPPQNQGPPNQEPPPAAPPAQPAQTTGSPAPSPSPQEPTTETPSSGGGSGFGFTYSPYNPDHSVKSSDQMKKDFDSIKGEGFSVVRIYGVDNHQTKLVLEQAKAHGMKLFAAVFDLSQLENDLNTLIADVGGDWGSVDTVSIGNELVNEGKASPDQVVAAIGTAKEKLKAAGWSSPVVVTTDTLVATNTDNGIKMCDASTYCAVNCHPFFDPNTSAEGAGQFIKDQMANLRKKLANPNQRIVISETGWPWQGLPNQKAVPSESNQQKAIQTIKDAFSSNPADVFLFNTFNTMWKKNSPQQFEAEQYWGFLKGSGGAHGTAPSEA</sequence>
<dbReference type="RefSeq" id="XP_008076826.1">
    <property type="nucleotide sequence ID" value="XM_008078635.1"/>
</dbReference>
<feature type="signal peptide" evidence="9">
    <location>
        <begin position="1"/>
        <end position="19"/>
    </location>
</feature>
<dbReference type="eggNOG" id="ENOG502QTKT">
    <property type="taxonomic scope" value="Eukaryota"/>
</dbReference>
<evidence type="ECO:0000313" key="11">
    <source>
        <dbReference type="Proteomes" id="UP000016922"/>
    </source>
</evidence>
<dbReference type="Pfam" id="PF00332">
    <property type="entry name" value="Glyco_hydro_17"/>
    <property type="match status" value="1"/>
</dbReference>
<accession>S3ECH4</accession>
<comment type="similarity">
    <text evidence="2 7">Belongs to the glycosyl hydrolase 17 family.</text>
</comment>
<dbReference type="GO" id="GO:0005576">
    <property type="term" value="C:extracellular region"/>
    <property type="evidence" value="ECO:0007669"/>
    <property type="project" value="TreeGrafter"/>
</dbReference>
<dbReference type="Gene3D" id="3.20.20.80">
    <property type="entry name" value="Glycosidases"/>
    <property type="match status" value="1"/>
</dbReference>
<gene>
    <name evidence="10" type="ORF">GLAREA_05346</name>
</gene>
<evidence type="ECO:0000256" key="7">
    <source>
        <dbReference type="RuleBase" id="RU004335"/>
    </source>
</evidence>
<dbReference type="PANTHER" id="PTHR16631:SF14">
    <property type="entry name" value="FAMILY 17 GLUCOSIDASE SCW10-RELATED"/>
    <property type="match status" value="1"/>
</dbReference>
<dbReference type="GO" id="GO:0005975">
    <property type="term" value="P:carbohydrate metabolic process"/>
    <property type="evidence" value="ECO:0007669"/>
    <property type="project" value="InterPro"/>
</dbReference>
<dbReference type="OrthoDB" id="941679at2759"/>
<dbReference type="InterPro" id="IPR050732">
    <property type="entry name" value="Beta-glucan_modifiers"/>
</dbReference>
<organism evidence="10 11">
    <name type="scientific">Glarea lozoyensis (strain ATCC 20868 / MF5171)</name>
    <dbReference type="NCBI Taxonomy" id="1116229"/>
    <lineage>
        <taxon>Eukaryota</taxon>
        <taxon>Fungi</taxon>
        <taxon>Dikarya</taxon>
        <taxon>Ascomycota</taxon>
        <taxon>Pezizomycotina</taxon>
        <taxon>Leotiomycetes</taxon>
        <taxon>Helotiales</taxon>
        <taxon>Helotiaceae</taxon>
        <taxon>Glarea</taxon>
    </lineage>
</organism>